<name>A0AAE1D1A7_9GAST</name>
<keyword evidence="1" id="KW-0732">Signal</keyword>
<comment type="caution">
    <text evidence="2">The sequence shown here is derived from an EMBL/GenBank/DDBJ whole genome shotgun (WGS) entry which is preliminary data.</text>
</comment>
<protein>
    <recommendedName>
        <fullName evidence="4">Secreted protein</fullName>
    </recommendedName>
</protein>
<gene>
    <name evidence="2" type="ORF">RRG08_044631</name>
</gene>
<proteinExistence type="predicted"/>
<evidence type="ECO:0000256" key="1">
    <source>
        <dbReference type="SAM" id="SignalP"/>
    </source>
</evidence>
<dbReference type="Proteomes" id="UP001283361">
    <property type="component" value="Unassembled WGS sequence"/>
</dbReference>
<dbReference type="AlphaFoldDB" id="A0AAE1D1A7"/>
<sequence>MDRRIFSFVMIATVLCCLRGAQAQANSGGSILSNFNHITPSTPRPEDVNCYVEVRTTTQMGGRCGRMGRVYTCQAGPYLSPNPGCQGVLSGTRTVAAAP</sequence>
<accession>A0AAE1D1A7</accession>
<organism evidence="2 3">
    <name type="scientific">Elysia crispata</name>
    <name type="common">lettuce slug</name>
    <dbReference type="NCBI Taxonomy" id="231223"/>
    <lineage>
        <taxon>Eukaryota</taxon>
        <taxon>Metazoa</taxon>
        <taxon>Spiralia</taxon>
        <taxon>Lophotrochozoa</taxon>
        <taxon>Mollusca</taxon>
        <taxon>Gastropoda</taxon>
        <taxon>Heterobranchia</taxon>
        <taxon>Euthyneura</taxon>
        <taxon>Panpulmonata</taxon>
        <taxon>Sacoglossa</taxon>
        <taxon>Placobranchoidea</taxon>
        <taxon>Plakobranchidae</taxon>
        <taxon>Elysia</taxon>
    </lineage>
</organism>
<keyword evidence="3" id="KW-1185">Reference proteome</keyword>
<feature type="chain" id="PRO_5042290137" description="Secreted protein" evidence="1">
    <location>
        <begin position="24"/>
        <end position="99"/>
    </location>
</feature>
<evidence type="ECO:0000313" key="2">
    <source>
        <dbReference type="EMBL" id="KAK3751053.1"/>
    </source>
</evidence>
<evidence type="ECO:0008006" key="4">
    <source>
        <dbReference type="Google" id="ProtNLM"/>
    </source>
</evidence>
<evidence type="ECO:0000313" key="3">
    <source>
        <dbReference type="Proteomes" id="UP001283361"/>
    </source>
</evidence>
<dbReference type="EMBL" id="JAWDGP010005840">
    <property type="protein sequence ID" value="KAK3751053.1"/>
    <property type="molecule type" value="Genomic_DNA"/>
</dbReference>
<feature type="signal peptide" evidence="1">
    <location>
        <begin position="1"/>
        <end position="23"/>
    </location>
</feature>
<reference evidence="2" key="1">
    <citation type="journal article" date="2023" name="G3 (Bethesda)">
        <title>A reference genome for the long-term kleptoplast-retaining sea slug Elysia crispata morphotype clarki.</title>
        <authorList>
            <person name="Eastman K.E."/>
            <person name="Pendleton A.L."/>
            <person name="Shaikh M.A."/>
            <person name="Suttiyut T."/>
            <person name="Ogas R."/>
            <person name="Tomko P."/>
            <person name="Gavelis G."/>
            <person name="Widhalm J.R."/>
            <person name="Wisecaver J.H."/>
        </authorList>
    </citation>
    <scope>NUCLEOTIDE SEQUENCE</scope>
    <source>
        <strain evidence="2">ECLA1</strain>
    </source>
</reference>